<feature type="coiled-coil region" evidence="2">
    <location>
        <begin position="259"/>
        <end position="286"/>
    </location>
</feature>
<keyword evidence="1" id="KW-0238">DNA-binding</keyword>
<evidence type="ECO:0000256" key="1">
    <source>
        <dbReference type="ARBA" id="ARBA00023125"/>
    </source>
</evidence>
<comment type="caution">
    <text evidence="4">The sequence shown here is derived from an EMBL/GenBank/DDBJ whole genome shotgun (WGS) entry which is preliminary data.</text>
</comment>
<proteinExistence type="predicted"/>
<name>A0ABV2LZC5_9FIRM</name>
<feature type="domain" description="HTH cro/C1-type" evidence="3">
    <location>
        <begin position="7"/>
        <end position="61"/>
    </location>
</feature>
<dbReference type="PANTHER" id="PTHR46558:SF11">
    <property type="entry name" value="HTH-TYPE TRANSCRIPTIONAL REGULATOR XRE"/>
    <property type="match status" value="1"/>
</dbReference>
<dbReference type="SMART" id="SM00530">
    <property type="entry name" value="HTH_XRE"/>
    <property type="match status" value="1"/>
</dbReference>
<reference evidence="4 5" key="1">
    <citation type="submission" date="2024-06" db="EMBL/GenBank/DDBJ databases">
        <title>Genomic Encyclopedia of Type Strains, Phase IV (KMG-IV): sequencing the most valuable type-strain genomes for metagenomic binning, comparative biology and taxonomic classification.</title>
        <authorList>
            <person name="Goeker M."/>
        </authorList>
    </citation>
    <scope>NUCLEOTIDE SEQUENCE [LARGE SCALE GENOMIC DNA]</scope>
    <source>
        <strain evidence="4 5">DSM 29492</strain>
    </source>
</reference>
<dbReference type="InterPro" id="IPR010982">
    <property type="entry name" value="Lambda_DNA-bd_dom_sf"/>
</dbReference>
<organism evidence="4 5">
    <name type="scientific">Blautia caecimuris</name>
    <dbReference type="NCBI Taxonomy" id="1796615"/>
    <lineage>
        <taxon>Bacteria</taxon>
        <taxon>Bacillati</taxon>
        <taxon>Bacillota</taxon>
        <taxon>Clostridia</taxon>
        <taxon>Lachnospirales</taxon>
        <taxon>Lachnospiraceae</taxon>
        <taxon>Blautia</taxon>
    </lineage>
</organism>
<dbReference type="RefSeq" id="WP_147598559.1">
    <property type="nucleotide sequence ID" value="NZ_BAABXP010000001.1"/>
</dbReference>
<dbReference type="Gene3D" id="1.10.260.40">
    <property type="entry name" value="lambda repressor-like DNA-binding domains"/>
    <property type="match status" value="1"/>
</dbReference>
<dbReference type="PANTHER" id="PTHR46558">
    <property type="entry name" value="TRACRIPTIONAL REGULATORY PROTEIN-RELATED-RELATED"/>
    <property type="match status" value="1"/>
</dbReference>
<evidence type="ECO:0000313" key="5">
    <source>
        <dbReference type="Proteomes" id="UP001549106"/>
    </source>
</evidence>
<dbReference type="Pfam" id="PF01381">
    <property type="entry name" value="HTH_3"/>
    <property type="match status" value="1"/>
</dbReference>
<evidence type="ECO:0000256" key="2">
    <source>
        <dbReference type="SAM" id="Coils"/>
    </source>
</evidence>
<dbReference type="InterPro" id="IPR011990">
    <property type="entry name" value="TPR-like_helical_dom_sf"/>
</dbReference>
<evidence type="ECO:0000259" key="3">
    <source>
        <dbReference type="PROSITE" id="PS50943"/>
    </source>
</evidence>
<protein>
    <submittedName>
        <fullName evidence="4">Transcriptional regulator with XRE-family HTH domain</fullName>
    </submittedName>
</protein>
<gene>
    <name evidence="4" type="ORF">ABID24_000793</name>
</gene>
<dbReference type="EMBL" id="JBEPMJ010000004">
    <property type="protein sequence ID" value="MET3749559.1"/>
    <property type="molecule type" value="Genomic_DNA"/>
</dbReference>
<dbReference type="InterPro" id="IPR001387">
    <property type="entry name" value="Cro/C1-type_HTH"/>
</dbReference>
<dbReference type="CDD" id="cd00093">
    <property type="entry name" value="HTH_XRE"/>
    <property type="match status" value="1"/>
</dbReference>
<accession>A0ABV2LZC5</accession>
<keyword evidence="2" id="KW-0175">Coiled coil</keyword>
<sequence length="333" mass="38915">MKTGEVIRMYRKNRNLTQEEMASRLGVTAPAVNKWENNVSLPDITLLAPIARLLETTPDTLLCFREELSQEEVNAFVQEVDEKFQKEDYEQAFEFCRKKICQYPGCDRLVVQLASVLDGWRILKKIPEEEKYDREILGWYKQALESQDAEIKERAAEALFSYYLRKEQYEEAEGCLNYFSVKDPGRKIHKALLYEKKGNRPAAWKAYEELLFQTGNIAEMVLGGLFSLSEKDGDLEKARMFTEKLIQLAELFETGEYHKATARMSLALAEKDRSRLERQMEKVIAAVDQLDFYRNSELYAHMEFKEMSPEFAESMKKTLRESFQNEAVYQFAE</sequence>
<dbReference type="SUPFAM" id="SSF47413">
    <property type="entry name" value="lambda repressor-like DNA-binding domains"/>
    <property type="match status" value="1"/>
</dbReference>
<dbReference type="PROSITE" id="PS50943">
    <property type="entry name" value="HTH_CROC1"/>
    <property type="match status" value="1"/>
</dbReference>
<keyword evidence="5" id="KW-1185">Reference proteome</keyword>
<dbReference type="Gene3D" id="1.25.40.10">
    <property type="entry name" value="Tetratricopeptide repeat domain"/>
    <property type="match status" value="1"/>
</dbReference>
<dbReference type="SUPFAM" id="SSF81901">
    <property type="entry name" value="HCP-like"/>
    <property type="match status" value="1"/>
</dbReference>
<dbReference type="Proteomes" id="UP001549106">
    <property type="component" value="Unassembled WGS sequence"/>
</dbReference>
<evidence type="ECO:0000313" key="4">
    <source>
        <dbReference type="EMBL" id="MET3749559.1"/>
    </source>
</evidence>